<dbReference type="Gene3D" id="1.20.1280.50">
    <property type="match status" value="1"/>
</dbReference>
<dbReference type="SUPFAM" id="SSF81383">
    <property type="entry name" value="F-box domain"/>
    <property type="match status" value="1"/>
</dbReference>
<reference evidence="4" key="1">
    <citation type="journal article" date="2017" name="Nat. Microbiol.">
        <title>Global analysis of biosynthetic gene clusters reveals vast potential of secondary metabolite production in Penicillium species.</title>
        <authorList>
            <person name="Nielsen J.C."/>
            <person name="Grijseels S."/>
            <person name="Prigent S."/>
            <person name="Ji B."/>
            <person name="Dainat J."/>
            <person name="Nielsen K.F."/>
            <person name="Frisvad J.C."/>
            <person name="Workman M."/>
            <person name="Nielsen J."/>
        </authorList>
    </citation>
    <scope>NUCLEOTIDE SEQUENCE [LARGE SCALE GENOMIC DNA]</scope>
    <source>
        <strain evidence="4">IBT 4502</strain>
    </source>
</reference>
<dbReference type="InterPro" id="IPR036047">
    <property type="entry name" value="F-box-like_dom_sf"/>
</dbReference>
<protein>
    <recommendedName>
        <fullName evidence="2">F-box domain-containing protein</fullName>
    </recommendedName>
</protein>
<dbReference type="InterPro" id="IPR001810">
    <property type="entry name" value="F-box_dom"/>
</dbReference>
<dbReference type="PANTHER" id="PTHR13252:SF9">
    <property type="entry name" value="F-BOX ONLY PROTEIN 28"/>
    <property type="match status" value="1"/>
</dbReference>
<comment type="caution">
    <text evidence="3">The sequence shown here is derived from an EMBL/GenBank/DDBJ whole genome shotgun (WGS) entry which is preliminary data.</text>
</comment>
<proteinExistence type="predicted"/>
<feature type="region of interest" description="Disordered" evidence="1">
    <location>
        <begin position="463"/>
        <end position="489"/>
    </location>
</feature>
<feature type="compositionally biased region" description="Polar residues" evidence="1">
    <location>
        <begin position="468"/>
        <end position="489"/>
    </location>
</feature>
<accession>A0A1V6N651</accession>
<feature type="region of interest" description="Disordered" evidence="1">
    <location>
        <begin position="521"/>
        <end position="572"/>
    </location>
</feature>
<dbReference type="AlphaFoldDB" id="A0A1V6N651"/>
<dbReference type="OrthoDB" id="539158at2759"/>
<feature type="domain" description="F-box" evidence="2">
    <location>
        <begin position="1"/>
        <end position="44"/>
    </location>
</feature>
<evidence type="ECO:0000313" key="4">
    <source>
        <dbReference type="Proteomes" id="UP000191408"/>
    </source>
</evidence>
<dbReference type="EMBL" id="MDYM01000028">
    <property type="protein sequence ID" value="OQD60092.1"/>
    <property type="molecule type" value="Genomic_DNA"/>
</dbReference>
<organism evidence="3 4">
    <name type="scientific">Penicillium polonicum</name>
    <dbReference type="NCBI Taxonomy" id="60169"/>
    <lineage>
        <taxon>Eukaryota</taxon>
        <taxon>Fungi</taxon>
        <taxon>Dikarya</taxon>
        <taxon>Ascomycota</taxon>
        <taxon>Pezizomycotina</taxon>
        <taxon>Eurotiomycetes</taxon>
        <taxon>Eurotiomycetidae</taxon>
        <taxon>Eurotiales</taxon>
        <taxon>Aspergillaceae</taxon>
        <taxon>Penicillium</taxon>
    </lineage>
</organism>
<name>A0A1V6N651_PENPO</name>
<dbReference type="STRING" id="60169.A0A1V6N651"/>
<sequence>MDKLPVEILSKIIDHLAPQEKVQLQSISKKFFDLARDNNQWRLHCYEQSWAARQAARSATRPSESVIADATVSLSTLGQESLLDIIQPSVPLANAEFEDAGELSRGERARAAAEWDSSAEGEHVDWYSEYIARHGPISLSWVEQPSVRKGEGKRGQSYEVKGMGLLKDWSSARQNKIVAPLEDGSVCIWDLNHSHSADSQASKGRILGISEPGILMTNLSGRRDHSPSKTSLEFINLGEGVSVDSLRQRAYLAVGNVLNEVDLETLKVISQQRYPWSIFALSQETDYSVPLTLATTLSLQIYDSRLSAVEEEEAISSRCERVVSPNAPKLGIFARSDSPLFQLQSNGQPPTRIRSPGPADKGANYAPLFQPGPLSILHPPAPHVNTILLAGRFPSILCYDRRYFPRLQTTVHSGGRLCGLASVPAPRFPVFSDSTYPESHSVVACGDYNGRGSLELYNLKPAPEENHSPSNMTSNLNPEYKNRQSAASSKLLSVGSHGNRIVFSDAEGNIKWTERNGRSEVRRWNINTSQPQIPFGRRSQQPTPQTEEDQQPRGLWPSQSPGNNEVARKVLPTGGNLTGDELLIWTGERIGRVKFSIPADYEMELDEKEVDEDDDVFMHAEVDEATREEMRHRRRDDWEREQRYGDYMRRALERQADEVRWMGNRGLG</sequence>
<dbReference type="PANTHER" id="PTHR13252">
    <property type="entry name" value="F-BOX ONLY PROTEIN 28"/>
    <property type="match status" value="1"/>
</dbReference>
<evidence type="ECO:0000256" key="1">
    <source>
        <dbReference type="SAM" id="MobiDB-lite"/>
    </source>
</evidence>
<dbReference type="PROSITE" id="PS50181">
    <property type="entry name" value="FBOX"/>
    <property type="match status" value="1"/>
</dbReference>
<dbReference type="GO" id="GO:0000209">
    <property type="term" value="P:protein polyubiquitination"/>
    <property type="evidence" value="ECO:0007669"/>
    <property type="project" value="TreeGrafter"/>
</dbReference>
<evidence type="ECO:0000259" key="2">
    <source>
        <dbReference type="PROSITE" id="PS50181"/>
    </source>
</evidence>
<dbReference type="Pfam" id="PF12937">
    <property type="entry name" value="F-box-like"/>
    <property type="match status" value="1"/>
</dbReference>
<dbReference type="InterPro" id="IPR039719">
    <property type="entry name" value="FBXO28"/>
</dbReference>
<dbReference type="SMART" id="SM00256">
    <property type="entry name" value="FBOX"/>
    <property type="match status" value="1"/>
</dbReference>
<evidence type="ECO:0000313" key="3">
    <source>
        <dbReference type="EMBL" id="OQD60092.1"/>
    </source>
</evidence>
<dbReference type="Proteomes" id="UP000191408">
    <property type="component" value="Unassembled WGS sequence"/>
</dbReference>
<gene>
    <name evidence="3" type="ORF">PENPOL_c028G05199</name>
</gene>
<keyword evidence="4" id="KW-1185">Reference proteome</keyword>